<reference evidence="2 3" key="1">
    <citation type="submission" date="2021-07" db="EMBL/GenBank/DDBJ databases">
        <title>The Aristolochia fimbriata genome: insights into angiosperm evolution, floral development and chemical biosynthesis.</title>
        <authorList>
            <person name="Jiao Y."/>
        </authorList>
    </citation>
    <scope>NUCLEOTIDE SEQUENCE [LARGE SCALE GENOMIC DNA]</scope>
    <source>
        <strain evidence="2">IBCAS-2021</strain>
        <tissue evidence="2">Leaf</tissue>
    </source>
</reference>
<dbReference type="Proteomes" id="UP000825729">
    <property type="component" value="Unassembled WGS sequence"/>
</dbReference>
<comment type="caution">
    <text evidence="2">The sequence shown here is derived from an EMBL/GenBank/DDBJ whole genome shotgun (WGS) entry which is preliminary data.</text>
</comment>
<dbReference type="EMBL" id="JAINDJ010000005">
    <property type="protein sequence ID" value="KAG9447090.1"/>
    <property type="molecule type" value="Genomic_DNA"/>
</dbReference>
<sequence length="224" mass="24904">MTDYNALLRLFSVFTASVLKIAVSIDSQSSERESWIATTRRRVPPSRRHSREPQLRPKRSKVINEDGLRNRLGRWMMETGDWRLETGASRKGLILILSKTLCAPEAGTNPTTLRSRNTDTTKRSMDTPNSQIPTTHGDIKSLRQMGTVICCSVSSLAVAALKRLHAHGKETQMRLFSTHAININSDSFPKADFSLKRMECAMAVEMTGQGGLSILVVLNLSTGF</sequence>
<feature type="region of interest" description="Disordered" evidence="1">
    <location>
        <begin position="36"/>
        <end position="63"/>
    </location>
</feature>
<dbReference type="AlphaFoldDB" id="A0AAV7EE36"/>
<accession>A0AAV7EE36</accession>
<protein>
    <submittedName>
        <fullName evidence="2">Uncharacterized protein</fullName>
    </submittedName>
</protein>
<feature type="compositionally biased region" description="Basic residues" evidence="1">
    <location>
        <begin position="39"/>
        <end position="61"/>
    </location>
</feature>
<proteinExistence type="predicted"/>
<feature type="region of interest" description="Disordered" evidence="1">
    <location>
        <begin position="107"/>
        <end position="137"/>
    </location>
</feature>
<feature type="compositionally biased region" description="Basic and acidic residues" evidence="1">
    <location>
        <begin position="116"/>
        <end position="125"/>
    </location>
</feature>
<gene>
    <name evidence="2" type="ORF">H6P81_013218</name>
</gene>
<evidence type="ECO:0000256" key="1">
    <source>
        <dbReference type="SAM" id="MobiDB-lite"/>
    </source>
</evidence>
<name>A0AAV7EE36_ARIFI</name>
<keyword evidence="3" id="KW-1185">Reference proteome</keyword>
<evidence type="ECO:0000313" key="2">
    <source>
        <dbReference type="EMBL" id="KAG9447090.1"/>
    </source>
</evidence>
<evidence type="ECO:0000313" key="3">
    <source>
        <dbReference type="Proteomes" id="UP000825729"/>
    </source>
</evidence>
<organism evidence="2 3">
    <name type="scientific">Aristolochia fimbriata</name>
    <name type="common">White veined hardy Dutchman's pipe vine</name>
    <dbReference type="NCBI Taxonomy" id="158543"/>
    <lineage>
        <taxon>Eukaryota</taxon>
        <taxon>Viridiplantae</taxon>
        <taxon>Streptophyta</taxon>
        <taxon>Embryophyta</taxon>
        <taxon>Tracheophyta</taxon>
        <taxon>Spermatophyta</taxon>
        <taxon>Magnoliopsida</taxon>
        <taxon>Magnoliidae</taxon>
        <taxon>Piperales</taxon>
        <taxon>Aristolochiaceae</taxon>
        <taxon>Aristolochia</taxon>
    </lineage>
</organism>